<sequence length="994" mass="114024">MKLLFVQLSDMHCHSSDHSLTEKLNKAVSAIRTLGKMDGAVLVFSGDLCDTADPNEFKTGRHLLGKFLYQLSEALSCGFIHTKIVPGNHDMILPKGSRGAEEIKVWNKDEHLFEELDRLKSFFAYSAIKHCFVKDKICDVNTITVGDVKLQFCLLNSAPYSTRDPEDKQFHYLPTYVGEKLTRDPEAELKITIMHHHYEWCEWNTKEILKKALATDDLVFFGHDHKAEAITTVNGDGSTFNIIMGGQFNLNIDKECAFNAVTYDSNTREMERLEFNWATKENIFVPVSRGKINKKKKGLAPTDAFLNMLLEDKQNIRTHFTDYYVLPKLAAEGDAFSSDEHVECIGIDDIFSAVKTDKAIRITGNSGSGKTALLRYLYSKSIELGFMPILIEKRDYKDSRIDKMFRDLFEEQYGNMSEHGYNTYEQADRASQIVFIDDVDLISNQKAQENLIARIIESGKLLICTTKEKKQDLEEIVKAKLQGKTISTIDIKPFYKETRDKLVGKVCGIYGKRQDEIDAIKTALDYMVQCQTSLFSFMPVNMLQYIKYFLQGGAGDRKGVQTISMVFETNIRNSILSCEKDSVANVYLMVLEYIADQMYFGLQTERINISDLERIIKGYNSKKKADIIAKRFLNSCVEAHILKEDDNSFSVSFFDKNTFAYFVAKSINRELEKDQTNLKTLSFVMNHICFGINDTIILFLSFIRNNVNIILRIADDAIKLMGEYPEWDFEKMNIPFLHESADISDKLPSSQDKKNAHWQVEQIEKERHDMIKFRGIFDYDVNDVNKEHYIVMRALKYSQLIGRALIDQYGALDADEIDKILQTLYSVPQKVIYAMLKRYQDHSENIVHSIIEFAKERMPDEVIKEDYVRKLIGQVGTFIALNIMNDIAYNASNENTITALRDGPLDNANHKIMLLMMEENVGNTPQFVSRAITLRKELDSCYYARTLIAQIARKHIIYTENIDHREIDRLLSGKVMSSDSKSILLLEQGKNSKS</sequence>
<dbReference type="InterPro" id="IPR029052">
    <property type="entry name" value="Metallo-depent_PP-like"/>
</dbReference>
<feature type="domain" description="Calcineurin-like phosphoesterase" evidence="1">
    <location>
        <begin position="5"/>
        <end position="226"/>
    </location>
</feature>
<reference evidence="3 4" key="1">
    <citation type="submission" date="2011-11" db="EMBL/GenBank/DDBJ databases">
        <title>The Noncontiguous Finished genome of Desulfosporosinus youngiae DSM 17734.</title>
        <authorList>
            <consortium name="US DOE Joint Genome Institute (JGI-PGF)"/>
            <person name="Lucas S."/>
            <person name="Han J."/>
            <person name="Lapidus A."/>
            <person name="Cheng J.-F."/>
            <person name="Goodwin L."/>
            <person name="Pitluck S."/>
            <person name="Peters L."/>
            <person name="Ovchinnikova G."/>
            <person name="Lu M."/>
            <person name="Land M.L."/>
            <person name="Hauser L."/>
            <person name="Pester M."/>
            <person name="Spring S."/>
            <person name="Ollivier B."/>
            <person name="Rattei T."/>
            <person name="Klenk H.-P."/>
            <person name="Wagner M."/>
            <person name="Loy A."/>
            <person name="Woyke T.J."/>
        </authorList>
    </citation>
    <scope>NUCLEOTIDE SEQUENCE [LARGE SCALE GENOMIC DNA]</scope>
    <source>
        <strain evidence="3 4">DSM 17734</strain>
    </source>
</reference>
<dbReference type="HOGENOM" id="CLU_300863_0_0_9"/>
<dbReference type="eggNOG" id="COG5635">
    <property type="taxonomic scope" value="Bacteria"/>
</dbReference>
<dbReference type="RefSeq" id="WP_007783292.1">
    <property type="nucleotide sequence ID" value="NZ_CM001441.1"/>
</dbReference>
<dbReference type="OrthoDB" id="115870at2"/>
<dbReference type="Gene3D" id="3.60.21.10">
    <property type="match status" value="1"/>
</dbReference>
<dbReference type="SUPFAM" id="SSF52540">
    <property type="entry name" value="P-loop containing nucleoside triphosphate hydrolases"/>
    <property type="match status" value="1"/>
</dbReference>
<dbReference type="EMBL" id="CM001441">
    <property type="protein sequence ID" value="EHQ89551.1"/>
    <property type="molecule type" value="Genomic_DNA"/>
</dbReference>
<proteinExistence type="predicted"/>
<dbReference type="Gene3D" id="3.40.50.300">
    <property type="entry name" value="P-loop containing nucleotide triphosphate hydrolases"/>
    <property type="match status" value="1"/>
</dbReference>
<organism evidence="3 4">
    <name type="scientific">Desulfosporosinus youngiae DSM 17734</name>
    <dbReference type="NCBI Taxonomy" id="768710"/>
    <lineage>
        <taxon>Bacteria</taxon>
        <taxon>Bacillati</taxon>
        <taxon>Bacillota</taxon>
        <taxon>Clostridia</taxon>
        <taxon>Eubacteriales</taxon>
        <taxon>Desulfitobacteriaceae</taxon>
        <taxon>Desulfosporosinus</taxon>
    </lineage>
</organism>
<dbReference type="InterPro" id="IPR004843">
    <property type="entry name" value="Calcineurin-like_PHP"/>
</dbReference>
<evidence type="ECO:0000259" key="1">
    <source>
        <dbReference type="Pfam" id="PF00149"/>
    </source>
</evidence>
<gene>
    <name evidence="3" type="ORF">DesyoDRAFT_2478</name>
</gene>
<keyword evidence="4" id="KW-1185">Reference proteome</keyword>
<name>H5Y413_9FIRM</name>
<dbReference type="Proteomes" id="UP000005104">
    <property type="component" value="Chromosome"/>
</dbReference>
<accession>H5Y413</accession>
<protein>
    <submittedName>
        <fullName evidence="3">Putative phosphohydrolase</fullName>
    </submittedName>
</protein>
<evidence type="ECO:0000313" key="4">
    <source>
        <dbReference type="Proteomes" id="UP000005104"/>
    </source>
</evidence>
<dbReference type="GO" id="GO:0016787">
    <property type="term" value="F:hydrolase activity"/>
    <property type="evidence" value="ECO:0007669"/>
    <property type="project" value="UniProtKB-KW"/>
</dbReference>
<evidence type="ECO:0000313" key="3">
    <source>
        <dbReference type="EMBL" id="EHQ89551.1"/>
    </source>
</evidence>
<dbReference type="SUPFAM" id="SSF56300">
    <property type="entry name" value="Metallo-dependent phosphatases"/>
    <property type="match status" value="1"/>
</dbReference>
<dbReference type="Pfam" id="PF00149">
    <property type="entry name" value="Metallophos"/>
    <property type="match status" value="1"/>
</dbReference>
<dbReference type="STRING" id="768710.DesyoDRAFT_2478"/>
<feature type="domain" description="STAND NTPase 4 small alpha/beta" evidence="2">
    <location>
        <begin position="607"/>
        <end position="663"/>
    </location>
</feature>
<dbReference type="InterPro" id="IPR027417">
    <property type="entry name" value="P-loop_NTPase"/>
</dbReference>
<evidence type="ECO:0000259" key="2">
    <source>
        <dbReference type="Pfam" id="PF24406"/>
    </source>
</evidence>
<dbReference type="AlphaFoldDB" id="H5Y413"/>
<dbReference type="InterPro" id="IPR057123">
    <property type="entry name" value="STAND_NTPase4_dom"/>
</dbReference>
<keyword evidence="3" id="KW-0378">Hydrolase</keyword>
<dbReference type="Pfam" id="PF24406">
    <property type="entry name" value="nSTAND_NTPase4"/>
    <property type="match status" value="1"/>
</dbReference>